<dbReference type="Gene3D" id="2.130.10.10">
    <property type="entry name" value="YVTN repeat-like/Quinoprotein amine dehydrogenase"/>
    <property type="match status" value="1"/>
</dbReference>
<dbReference type="PANTHER" id="PTHR34512">
    <property type="entry name" value="CELL SURFACE PROTEIN"/>
    <property type="match status" value="1"/>
</dbReference>
<protein>
    <submittedName>
        <fullName evidence="3">PQQ-like beta-propeller repeat protein</fullName>
    </submittedName>
</protein>
<dbReference type="InterPro" id="IPR018391">
    <property type="entry name" value="PQQ_b-propeller_rpt"/>
</dbReference>
<evidence type="ECO:0000256" key="1">
    <source>
        <dbReference type="SAM" id="MobiDB-lite"/>
    </source>
</evidence>
<dbReference type="EMBL" id="JANHAX010000001">
    <property type="protein sequence ID" value="MDQ2089187.1"/>
    <property type="molecule type" value="Genomic_DNA"/>
</dbReference>
<evidence type="ECO:0000259" key="2">
    <source>
        <dbReference type="Pfam" id="PF13360"/>
    </source>
</evidence>
<feature type="domain" description="Pyrrolo-quinoline quinone repeat" evidence="2">
    <location>
        <begin position="392"/>
        <end position="451"/>
    </location>
</feature>
<evidence type="ECO:0000313" key="3">
    <source>
        <dbReference type="EMBL" id="MDQ2089187.1"/>
    </source>
</evidence>
<dbReference type="Pfam" id="PF13360">
    <property type="entry name" value="PQQ_2"/>
    <property type="match status" value="2"/>
</dbReference>
<sequence length="452" mass="47306">MTRARIAADGWKRSSWAVGLGVALLLSACGDKEEILPGKRQDLRAVLEDDAASVAPDAIPENRSLPLNPGKTTANAEWPQRHGTPETRTEHPAFAGALQPLWSAKIGAGAGKRSRITADPVVAGGRIYTLDSEARVAATATNGTPVWSVDLVPARDRAGDARGGGLAHAKSTLFVASGFGTLTALDAASGAQKWQQRLGETATGAPTVKNGVVFVTAGDNTAWAVNAETGRIEWQLDATPSLNNVLGAPAPAVNDQVAVFGFGSGEVQAAFRGGGLRVWDAVISGQRFALARTRITDITGDPVIVGPNVYVGSHSGRLVAMKVSTGERLWTANEGAMGPVWAADGSLFLVTDRNELVRLDAEDGSRIWGTPLPFFVKERPRRQKEIFAHYGPVLAGGRLVVASNDGLIRQFDPASGALVGSGEIPGGAMSNPVFAGGVMYVVTSKGELYAFR</sequence>
<feature type="compositionally biased region" description="Basic and acidic residues" evidence="1">
    <location>
        <begin position="79"/>
        <end position="88"/>
    </location>
</feature>
<reference evidence="3" key="1">
    <citation type="submission" date="2022-07" db="EMBL/GenBank/DDBJ databases">
        <authorList>
            <person name="Otstavnykh N."/>
            <person name="Isaeva M."/>
            <person name="Bystritskaya E."/>
        </authorList>
    </citation>
    <scope>NUCLEOTIDE SEQUENCE</scope>
    <source>
        <strain evidence="3">KCTC 52189</strain>
    </source>
</reference>
<dbReference type="PROSITE" id="PS51257">
    <property type="entry name" value="PROKAR_LIPOPROTEIN"/>
    <property type="match status" value="1"/>
</dbReference>
<proteinExistence type="predicted"/>
<evidence type="ECO:0000313" key="4">
    <source>
        <dbReference type="Proteomes" id="UP001226762"/>
    </source>
</evidence>
<dbReference type="PANTHER" id="PTHR34512:SF30">
    <property type="entry name" value="OUTER MEMBRANE PROTEIN ASSEMBLY FACTOR BAMB"/>
    <property type="match status" value="1"/>
</dbReference>
<gene>
    <name evidence="3" type="ORF">NO357_04640</name>
</gene>
<feature type="region of interest" description="Disordered" evidence="1">
    <location>
        <begin position="57"/>
        <end position="88"/>
    </location>
</feature>
<dbReference type="SMART" id="SM00564">
    <property type="entry name" value="PQQ"/>
    <property type="match status" value="5"/>
</dbReference>
<name>A0AAE3WAJ9_9RHOB</name>
<dbReference type="InterPro" id="IPR011047">
    <property type="entry name" value="Quinoprotein_ADH-like_sf"/>
</dbReference>
<dbReference type="InterPro" id="IPR002372">
    <property type="entry name" value="PQQ_rpt_dom"/>
</dbReference>
<dbReference type="SUPFAM" id="SSF50998">
    <property type="entry name" value="Quinoprotein alcohol dehydrogenase-like"/>
    <property type="match status" value="1"/>
</dbReference>
<organism evidence="3 4">
    <name type="scientific">Marimonas arenosa</name>
    <dbReference type="NCBI Taxonomy" id="1795305"/>
    <lineage>
        <taxon>Bacteria</taxon>
        <taxon>Pseudomonadati</taxon>
        <taxon>Pseudomonadota</taxon>
        <taxon>Alphaproteobacteria</taxon>
        <taxon>Rhodobacterales</taxon>
        <taxon>Paracoccaceae</taxon>
        <taxon>Marimonas</taxon>
    </lineage>
</organism>
<accession>A0AAE3WAJ9</accession>
<comment type="caution">
    <text evidence="3">The sequence shown here is derived from an EMBL/GenBank/DDBJ whole genome shotgun (WGS) entry which is preliminary data.</text>
</comment>
<dbReference type="InterPro" id="IPR015943">
    <property type="entry name" value="WD40/YVTN_repeat-like_dom_sf"/>
</dbReference>
<keyword evidence="4" id="KW-1185">Reference proteome</keyword>
<feature type="domain" description="Pyrrolo-quinoline quinone repeat" evidence="2">
    <location>
        <begin position="134"/>
        <end position="369"/>
    </location>
</feature>
<dbReference type="AlphaFoldDB" id="A0AAE3WAJ9"/>
<dbReference type="Proteomes" id="UP001226762">
    <property type="component" value="Unassembled WGS sequence"/>
</dbReference>
<reference evidence="3" key="2">
    <citation type="submission" date="2023-02" db="EMBL/GenBank/DDBJ databases">
        <title>'Rhodoalgimonas zhirmunskyi' gen. nov., isolated from a red alga.</title>
        <authorList>
            <person name="Nedashkovskaya O.I."/>
            <person name="Otstavnykh N.Y."/>
            <person name="Bystritskaya E.P."/>
            <person name="Balabanova L.A."/>
            <person name="Isaeva M.P."/>
        </authorList>
    </citation>
    <scope>NUCLEOTIDE SEQUENCE</scope>
    <source>
        <strain evidence="3">KCTC 52189</strain>
    </source>
</reference>
<dbReference type="RefSeq" id="WP_306734436.1">
    <property type="nucleotide sequence ID" value="NZ_JANHAX010000001.1"/>
</dbReference>